<dbReference type="AlphaFoldDB" id="A0A9P9X543"/>
<dbReference type="EMBL" id="SDAQ01000117">
    <property type="protein sequence ID" value="KAI3537162.1"/>
    <property type="molecule type" value="Genomic_DNA"/>
</dbReference>
<accession>A0A9P9X543</accession>
<name>A0A9P9X543_9PEZI</name>
<sequence>MSGRQASLRNADNHHDRTSAEGKAGRRPRTLLPIKGTIEYDIQPFSIGETLRDTTVSMTVLQLLLISTTARAEAESPMQVDFYKAVKTKKKEMAYAADSGAVEIMGS</sequence>
<evidence type="ECO:0000313" key="3">
    <source>
        <dbReference type="Proteomes" id="UP001056436"/>
    </source>
</evidence>
<gene>
    <name evidence="2" type="ORF">CABS02_12271</name>
</gene>
<dbReference type="Proteomes" id="UP001056436">
    <property type="component" value="Unassembled WGS sequence"/>
</dbReference>
<evidence type="ECO:0000256" key="1">
    <source>
        <dbReference type="SAM" id="MobiDB-lite"/>
    </source>
</evidence>
<feature type="compositionally biased region" description="Polar residues" evidence="1">
    <location>
        <begin position="1"/>
        <end position="10"/>
    </location>
</feature>
<reference evidence="2" key="1">
    <citation type="submission" date="2019-01" db="EMBL/GenBank/DDBJ databases">
        <title>Colletotrichum abscissum LGMF1257.</title>
        <authorList>
            <person name="Baroncelli R."/>
        </authorList>
    </citation>
    <scope>NUCLEOTIDE SEQUENCE</scope>
    <source>
        <strain evidence="2">Ca142</strain>
    </source>
</reference>
<protein>
    <submittedName>
        <fullName evidence="2">Uncharacterized protein</fullName>
    </submittedName>
</protein>
<feature type="region of interest" description="Disordered" evidence="1">
    <location>
        <begin position="1"/>
        <end position="30"/>
    </location>
</feature>
<comment type="caution">
    <text evidence="2">The sequence shown here is derived from an EMBL/GenBank/DDBJ whole genome shotgun (WGS) entry which is preliminary data.</text>
</comment>
<organism evidence="2 3">
    <name type="scientific">Colletotrichum abscissum</name>
    <dbReference type="NCBI Taxonomy" id="1671311"/>
    <lineage>
        <taxon>Eukaryota</taxon>
        <taxon>Fungi</taxon>
        <taxon>Dikarya</taxon>
        <taxon>Ascomycota</taxon>
        <taxon>Pezizomycotina</taxon>
        <taxon>Sordariomycetes</taxon>
        <taxon>Hypocreomycetidae</taxon>
        <taxon>Glomerellales</taxon>
        <taxon>Glomerellaceae</taxon>
        <taxon>Colletotrichum</taxon>
        <taxon>Colletotrichum acutatum species complex</taxon>
    </lineage>
</organism>
<keyword evidence="3" id="KW-1185">Reference proteome</keyword>
<feature type="compositionally biased region" description="Basic and acidic residues" evidence="1">
    <location>
        <begin position="11"/>
        <end position="24"/>
    </location>
</feature>
<evidence type="ECO:0000313" key="2">
    <source>
        <dbReference type="EMBL" id="KAI3537162.1"/>
    </source>
</evidence>
<proteinExistence type="predicted"/>